<dbReference type="InterPro" id="IPR012001">
    <property type="entry name" value="Thiamin_PyroP_enz_TPP-bd_dom"/>
</dbReference>
<dbReference type="Pfam" id="PF00205">
    <property type="entry name" value="TPP_enzyme_M"/>
    <property type="match status" value="1"/>
</dbReference>
<dbReference type="EMBL" id="UWPJ01000028">
    <property type="protein sequence ID" value="VCU71623.1"/>
    <property type="molecule type" value="Genomic_DNA"/>
</dbReference>
<evidence type="ECO:0000256" key="2">
    <source>
        <dbReference type="ARBA" id="ARBA00023052"/>
    </source>
</evidence>
<dbReference type="GO" id="GO:0030976">
    <property type="term" value="F:thiamine pyrophosphate binding"/>
    <property type="evidence" value="ECO:0007669"/>
    <property type="project" value="InterPro"/>
</dbReference>
<protein>
    <submittedName>
        <fullName evidence="7">Acetolactate synthase isozyme 2 large subunit</fullName>
        <ecNumber evidence="7">2.2.1.6</ecNumber>
    </submittedName>
</protein>
<dbReference type="PANTHER" id="PTHR18968">
    <property type="entry name" value="THIAMINE PYROPHOSPHATE ENZYMES"/>
    <property type="match status" value="1"/>
</dbReference>
<dbReference type="SUPFAM" id="SSF52518">
    <property type="entry name" value="Thiamin diphosphate-binding fold (THDP-binding)"/>
    <property type="match status" value="2"/>
</dbReference>
<dbReference type="AlphaFoldDB" id="A0A3P4B5P3"/>
<accession>A0A3P4B5P3</accession>
<dbReference type="InterPro" id="IPR011766">
    <property type="entry name" value="TPP_enzyme_TPP-bd"/>
</dbReference>
<dbReference type="GO" id="GO:0003984">
    <property type="term" value="F:acetolactate synthase activity"/>
    <property type="evidence" value="ECO:0007669"/>
    <property type="project" value="UniProtKB-EC"/>
</dbReference>
<dbReference type="InterPro" id="IPR012000">
    <property type="entry name" value="Thiamin_PyroP_enz_cen_dom"/>
</dbReference>
<dbReference type="PANTHER" id="PTHR18968:SF120">
    <property type="entry name" value="ACETOLACTATE SYNTHASE LARGE SUBUNIT"/>
    <property type="match status" value="1"/>
</dbReference>
<dbReference type="Proteomes" id="UP000277294">
    <property type="component" value="Unassembled WGS sequence"/>
</dbReference>
<feature type="domain" description="Thiamine pyrophosphate enzyme N-terminal TPP-binding" evidence="6">
    <location>
        <begin position="3"/>
        <end position="117"/>
    </location>
</feature>
<evidence type="ECO:0000256" key="3">
    <source>
        <dbReference type="RuleBase" id="RU362132"/>
    </source>
</evidence>
<dbReference type="PROSITE" id="PS00187">
    <property type="entry name" value="TPP_ENZYMES"/>
    <property type="match status" value="1"/>
</dbReference>
<dbReference type="GO" id="GO:0050660">
    <property type="term" value="F:flavin adenine dinucleotide binding"/>
    <property type="evidence" value="ECO:0007669"/>
    <property type="project" value="TreeGrafter"/>
</dbReference>
<proteinExistence type="inferred from homology"/>
<name>A0A3P4B5P3_9BURK</name>
<dbReference type="Pfam" id="PF02775">
    <property type="entry name" value="TPP_enzyme_C"/>
    <property type="match status" value="1"/>
</dbReference>
<dbReference type="Pfam" id="PF02776">
    <property type="entry name" value="TPP_enzyme_N"/>
    <property type="match status" value="1"/>
</dbReference>
<dbReference type="GO" id="GO:0005948">
    <property type="term" value="C:acetolactate synthase complex"/>
    <property type="evidence" value="ECO:0007669"/>
    <property type="project" value="TreeGrafter"/>
</dbReference>
<dbReference type="GO" id="GO:0000287">
    <property type="term" value="F:magnesium ion binding"/>
    <property type="evidence" value="ECO:0007669"/>
    <property type="project" value="InterPro"/>
</dbReference>
<dbReference type="InterPro" id="IPR029035">
    <property type="entry name" value="DHS-like_NAD/FAD-binding_dom"/>
</dbReference>
<dbReference type="GO" id="GO:0009097">
    <property type="term" value="P:isoleucine biosynthetic process"/>
    <property type="evidence" value="ECO:0007669"/>
    <property type="project" value="TreeGrafter"/>
</dbReference>
<comment type="similarity">
    <text evidence="1 3">Belongs to the TPP enzyme family.</text>
</comment>
<feature type="domain" description="Thiamine pyrophosphate enzyme TPP-binding" evidence="5">
    <location>
        <begin position="387"/>
        <end position="534"/>
    </location>
</feature>
<dbReference type="GO" id="GO:0009099">
    <property type="term" value="P:L-valine biosynthetic process"/>
    <property type="evidence" value="ECO:0007669"/>
    <property type="project" value="TreeGrafter"/>
</dbReference>
<evidence type="ECO:0000259" key="4">
    <source>
        <dbReference type="Pfam" id="PF00205"/>
    </source>
</evidence>
<evidence type="ECO:0000259" key="6">
    <source>
        <dbReference type="Pfam" id="PF02776"/>
    </source>
</evidence>
<dbReference type="Gene3D" id="3.40.50.1220">
    <property type="entry name" value="TPP-binding domain"/>
    <property type="match status" value="1"/>
</dbReference>
<feature type="domain" description="Thiamine pyrophosphate enzyme central" evidence="4">
    <location>
        <begin position="189"/>
        <end position="327"/>
    </location>
</feature>
<evidence type="ECO:0000259" key="5">
    <source>
        <dbReference type="Pfam" id="PF02775"/>
    </source>
</evidence>
<keyword evidence="2 3" id="KW-0786">Thiamine pyrophosphate</keyword>
<gene>
    <name evidence="7" type="primary">ilvG_4</name>
    <name evidence="7" type="ORF">PIGHUM_03709</name>
</gene>
<sequence>MATAGQAVTEVLVKHGVDRVYALAGESFLGVLDALRQESRIDVVTVHHEGSGGFMAVGDARLTGNLGVLMVSRGPGATNASIALHTAKDDAVPMCLIVGQVGRKFLRRDGFQEIDYANVFGDIAKWVVEISDPSRTRELLARAIQVAYSGTPGPVVVVLPEDMQADDAGQSPMPPAYRRPYSAPDAGALDEIAAMLAKAERPLFIAGGELATDAGRAALLHCAQAWGIPATVTFRRHDLFPNADPLFAGDLGLQTTQEQIAAFQESDLIIAVGTRLGDLSTQGYTFPDNPKPRQPFVHVYGDAAVIGRHFVPDIGMVCDAAQFLGQLAVRADAGAASRNRPWAQRLRALRTAVTAWKPKRADDGIVFGNVVAALGPRLAKDAIVVLDAGMAAAQAYRYIEWTPAQRLLAPITGSMGFGISAAIAAALRYPGREVILIAGDGGFLMSCAELALVNERRLPIRFIVANNQSYGVIRLHQEDWYGPLDHIGTDLSTPDFAMLARAFGLGAETVAAEEDVGAALDRLMGADGAALVEIKTSLYAQLPPR</sequence>
<dbReference type="InterPro" id="IPR000399">
    <property type="entry name" value="TPP-bd_CS"/>
</dbReference>
<dbReference type="CDD" id="cd07035">
    <property type="entry name" value="TPP_PYR_POX_like"/>
    <property type="match status" value="1"/>
</dbReference>
<dbReference type="FunFam" id="3.40.50.970:FF:000007">
    <property type="entry name" value="Acetolactate synthase"/>
    <property type="match status" value="1"/>
</dbReference>
<dbReference type="NCBIfam" id="NF006052">
    <property type="entry name" value="PRK08199.1"/>
    <property type="match status" value="1"/>
</dbReference>
<dbReference type="Gene3D" id="3.40.50.970">
    <property type="match status" value="2"/>
</dbReference>
<evidence type="ECO:0000256" key="1">
    <source>
        <dbReference type="ARBA" id="ARBA00007812"/>
    </source>
</evidence>
<dbReference type="OrthoDB" id="2254214at2"/>
<keyword evidence="8" id="KW-1185">Reference proteome</keyword>
<dbReference type="EC" id="2.2.1.6" evidence="7"/>
<organism evidence="7 8">
    <name type="scientific">Pigmentiphaga humi</name>
    <dbReference type="NCBI Taxonomy" id="2478468"/>
    <lineage>
        <taxon>Bacteria</taxon>
        <taxon>Pseudomonadati</taxon>
        <taxon>Pseudomonadota</taxon>
        <taxon>Betaproteobacteria</taxon>
        <taxon>Burkholderiales</taxon>
        <taxon>Alcaligenaceae</taxon>
        <taxon>Pigmentiphaga</taxon>
    </lineage>
</organism>
<dbReference type="CDD" id="cd00568">
    <property type="entry name" value="TPP_enzymes"/>
    <property type="match status" value="1"/>
</dbReference>
<evidence type="ECO:0000313" key="7">
    <source>
        <dbReference type="EMBL" id="VCU71623.1"/>
    </source>
</evidence>
<reference evidence="7 8" key="1">
    <citation type="submission" date="2018-10" db="EMBL/GenBank/DDBJ databases">
        <authorList>
            <person name="Criscuolo A."/>
        </authorList>
    </citation>
    <scope>NUCLEOTIDE SEQUENCE [LARGE SCALE GENOMIC DNA]</scope>
    <source>
        <strain evidence="7">DnA1</strain>
    </source>
</reference>
<dbReference type="RefSeq" id="WP_124081223.1">
    <property type="nucleotide sequence ID" value="NZ_UWPJ01000028.1"/>
</dbReference>
<keyword evidence="7" id="KW-0808">Transferase</keyword>
<evidence type="ECO:0000313" key="8">
    <source>
        <dbReference type="Proteomes" id="UP000277294"/>
    </source>
</evidence>
<dbReference type="SUPFAM" id="SSF52467">
    <property type="entry name" value="DHS-like NAD/FAD-binding domain"/>
    <property type="match status" value="1"/>
</dbReference>
<dbReference type="InterPro" id="IPR029061">
    <property type="entry name" value="THDP-binding"/>
</dbReference>
<dbReference type="InterPro" id="IPR045229">
    <property type="entry name" value="TPP_enz"/>
</dbReference>